<sequence length="197" mass="21978">MELSFVNKPKSTLLSVISFNSDTSNSFNDVTSTNFWIPATKFSDDPLIINCIDCTMLRYCVSSSLLISWNMIDFVLMVNARNLTNSKLSNVMVNVFSMRPTLGVSISNRKILACFGGSWPSSLSSLITFLRRNFFPTSKRYRSCSAVRLVTVTSTVSLNPSTRSRSINDGSTSIVGVWLMILSNWRPISERSLRTAS</sequence>
<dbReference type="AlphaFoldDB" id="A0A9P8T0E1"/>
<accession>A0A9P8T0E1</accession>
<dbReference type="RefSeq" id="XP_046058796.1">
    <property type="nucleotide sequence ID" value="XM_046207829.1"/>
</dbReference>
<name>A0A9P8T0E1_9ASCO</name>
<organism evidence="1 2">
    <name type="scientific">Ogataea philodendri</name>
    <dbReference type="NCBI Taxonomy" id="1378263"/>
    <lineage>
        <taxon>Eukaryota</taxon>
        <taxon>Fungi</taxon>
        <taxon>Dikarya</taxon>
        <taxon>Ascomycota</taxon>
        <taxon>Saccharomycotina</taxon>
        <taxon>Pichiomycetes</taxon>
        <taxon>Pichiales</taxon>
        <taxon>Pichiaceae</taxon>
        <taxon>Ogataea</taxon>
    </lineage>
</organism>
<gene>
    <name evidence="1" type="ORF">OGAPHI_006533</name>
</gene>
<dbReference type="EMBL" id="JAEUBE010000439">
    <property type="protein sequence ID" value="KAH3661683.1"/>
    <property type="molecule type" value="Genomic_DNA"/>
</dbReference>
<comment type="caution">
    <text evidence="1">The sequence shown here is derived from an EMBL/GenBank/DDBJ whole genome shotgun (WGS) entry which is preliminary data.</text>
</comment>
<reference evidence="1" key="2">
    <citation type="submission" date="2021-01" db="EMBL/GenBank/DDBJ databases">
        <authorList>
            <person name="Schikora-Tamarit M.A."/>
        </authorList>
    </citation>
    <scope>NUCLEOTIDE SEQUENCE</scope>
    <source>
        <strain evidence="1">CBS6075</strain>
    </source>
</reference>
<evidence type="ECO:0000313" key="1">
    <source>
        <dbReference type="EMBL" id="KAH3661683.1"/>
    </source>
</evidence>
<keyword evidence="2" id="KW-1185">Reference proteome</keyword>
<proteinExistence type="predicted"/>
<evidence type="ECO:0000313" key="2">
    <source>
        <dbReference type="Proteomes" id="UP000769157"/>
    </source>
</evidence>
<dbReference type="GeneID" id="70238497"/>
<dbReference type="Proteomes" id="UP000769157">
    <property type="component" value="Unassembled WGS sequence"/>
</dbReference>
<protein>
    <submittedName>
        <fullName evidence="1">Uncharacterized protein</fullName>
    </submittedName>
</protein>
<reference evidence="1" key="1">
    <citation type="journal article" date="2021" name="Open Biol.">
        <title>Shared evolutionary footprints suggest mitochondrial oxidative damage underlies multiple complex I losses in fungi.</title>
        <authorList>
            <person name="Schikora-Tamarit M.A."/>
            <person name="Marcet-Houben M."/>
            <person name="Nosek J."/>
            <person name="Gabaldon T."/>
        </authorList>
    </citation>
    <scope>NUCLEOTIDE SEQUENCE</scope>
    <source>
        <strain evidence="1">CBS6075</strain>
    </source>
</reference>